<dbReference type="PROSITE" id="PS00633">
    <property type="entry name" value="BROMODOMAIN_1"/>
    <property type="match status" value="1"/>
</dbReference>
<feature type="non-terminal residue" evidence="5">
    <location>
        <position position="181"/>
    </location>
</feature>
<evidence type="ECO:0000256" key="3">
    <source>
        <dbReference type="SAM" id="MobiDB-lite"/>
    </source>
</evidence>
<dbReference type="Gene3D" id="1.20.920.10">
    <property type="entry name" value="Bromodomain-like"/>
    <property type="match status" value="1"/>
</dbReference>
<comment type="caution">
    <text evidence="5">The sequence shown here is derived from an EMBL/GenBank/DDBJ whole genome shotgun (WGS) entry which is preliminary data.</text>
</comment>
<evidence type="ECO:0000313" key="6">
    <source>
        <dbReference type="Proteomes" id="UP000762676"/>
    </source>
</evidence>
<dbReference type="GO" id="GO:0140801">
    <property type="term" value="F:histone H2AXY142 kinase activity"/>
    <property type="evidence" value="ECO:0007669"/>
    <property type="project" value="InterPro"/>
</dbReference>
<evidence type="ECO:0000256" key="1">
    <source>
        <dbReference type="ARBA" id="ARBA00023117"/>
    </source>
</evidence>
<dbReference type="InterPro" id="IPR047174">
    <property type="entry name" value="BAZ1B"/>
</dbReference>
<dbReference type="EMBL" id="BMAT01014034">
    <property type="protein sequence ID" value="GFS25330.1"/>
    <property type="molecule type" value="Genomic_DNA"/>
</dbReference>
<dbReference type="InterPro" id="IPR036427">
    <property type="entry name" value="Bromodomain-like_sf"/>
</dbReference>
<dbReference type="PRINTS" id="PR00503">
    <property type="entry name" value="BROMODOMAIN"/>
</dbReference>
<evidence type="ECO:0000256" key="2">
    <source>
        <dbReference type="PROSITE-ProRule" id="PRU00035"/>
    </source>
</evidence>
<keyword evidence="1 2" id="KW-0103">Bromodomain</keyword>
<feature type="compositionally biased region" description="Basic residues" evidence="3">
    <location>
        <begin position="40"/>
        <end position="49"/>
    </location>
</feature>
<proteinExistence type="predicted"/>
<accession>A0AAV4JSP8</accession>
<keyword evidence="6" id="KW-1185">Reference proteome</keyword>
<dbReference type="GO" id="GO:0090535">
    <property type="term" value="C:WICH complex"/>
    <property type="evidence" value="ECO:0007669"/>
    <property type="project" value="InterPro"/>
</dbReference>
<dbReference type="GO" id="GO:0042393">
    <property type="term" value="F:histone binding"/>
    <property type="evidence" value="ECO:0007669"/>
    <property type="project" value="TreeGrafter"/>
</dbReference>
<dbReference type="SUPFAM" id="SSF47370">
    <property type="entry name" value="Bromodomain"/>
    <property type="match status" value="1"/>
</dbReference>
<reference evidence="5 6" key="1">
    <citation type="journal article" date="2021" name="Elife">
        <title>Chloroplast acquisition without the gene transfer in kleptoplastic sea slugs, Plakobranchus ocellatus.</title>
        <authorList>
            <person name="Maeda T."/>
            <person name="Takahashi S."/>
            <person name="Yoshida T."/>
            <person name="Shimamura S."/>
            <person name="Takaki Y."/>
            <person name="Nagai Y."/>
            <person name="Toyoda A."/>
            <person name="Suzuki Y."/>
            <person name="Arimoto A."/>
            <person name="Ishii H."/>
            <person name="Satoh N."/>
            <person name="Nishiyama T."/>
            <person name="Hasebe M."/>
            <person name="Maruyama T."/>
            <person name="Minagawa J."/>
            <person name="Obokata J."/>
            <person name="Shigenobu S."/>
        </authorList>
    </citation>
    <scope>NUCLEOTIDE SEQUENCE [LARGE SCALE GENOMIC DNA]</scope>
</reference>
<dbReference type="InterPro" id="IPR018359">
    <property type="entry name" value="Bromodomain_CS"/>
</dbReference>
<dbReference type="PANTHER" id="PTHR46802:SF1">
    <property type="entry name" value="TYROSINE-PROTEIN KINASE BAZ1B"/>
    <property type="match status" value="1"/>
</dbReference>
<dbReference type="Pfam" id="PF00439">
    <property type="entry name" value="Bromodomain"/>
    <property type="match status" value="1"/>
</dbReference>
<gene>
    <name evidence="5" type="ORF">ElyMa_007024300</name>
</gene>
<sequence length="181" mass="20751">MPLICDKRNYRQLADRSEDEDEDEEEEEEESEEEVQATRSRSRSSRSRGKSQSSNTRSRDRQGQTVTSNSKGRGSSARPSRNSRGGGDQEMTPTSSRTSRRGPSELSLCEDVLQKVMKNKNSWPFLEPVDKKMVPDYYTLIKKPMDFQTMQKKCARLSYASPQEFIEDAALVFENAESYNK</sequence>
<feature type="domain" description="Bromo" evidence="4">
    <location>
        <begin position="117"/>
        <end position="181"/>
    </location>
</feature>
<dbReference type="GO" id="GO:0006974">
    <property type="term" value="P:DNA damage response"/>
    <property type="evidence" value="ECO:0007669"/>
    <property type="project" value="TreeGrafter"/>
</dbReference>
<organism evidence="5 6">
    <name type="scientific">Elysia marginata</name>
    <dbReference type="NCBI Taxonomy" id="1093978"/>
    <lineage>
        <taxon>Eukaryota</taxon>
        <taxon>Metazoa</taxon>
        <taxon>Spiralia</taxon>
        <taxon>Lophotrochozoa</taxon>
        <taxon>Mollusca</taxon>
        <taxon>Gastropoda</taxon>
        <taxon>Heterobranchia</taxon>
        <taxon>Euthyneura</taxon>
        <taxon>Panpulmonata</taxon>
        <taxon>Sacoglossa</taxon>
        <taxon>Placobranchoidea</taxon>
        <taxon>Plakobranchidae</taxon>
        <taxon>Elysia</taxon>
    </lineage>
</organism>
<name>A0AAV4JSP8_9GAST</name>
<dbReference type="SMART" id="SM00297">
    <property type="entry name" value="BROMO"/>
    <property type="match status" value="1"/>
</dbReference>
<feature type="region of interest" description="Disordered" evidence="3">
    <location>
        <begin position="1"/>
        <end position="106"/>
    </location>
</feature>
<dbReference type="PANTHER" id="PTHR46802">
    <property type="entry name" value="TYROSINE-PROTEIN KINASE BAZ1B"/>
    <property type="match status" value="1"/>
</dbReference>
<feature type="compositionally biased region" description="Basic and acidic residues" evidence="3">
    <location>
        <begin position="1"/>
        <end position="16"/>
    </location>
</feature>
<dbReference type="AlphaFoldDB" id="A0AAV4JSP8"/>
<evidence type="ECO:0000313" key="5">
    <source>
        <dbReference type="EMBL" id="GFS25330.1"/>
    </source>
</evidence>
<protein>
    <submittedName>
        <fullName evidence="5">Bromodomain adjacent to zinc finger domain, 1B</fullName>
    </submittedName>
</protein>
<evidence type="ECO:0000259" key="4">
    <source>
        <dbReference type="PROSITE" id="PS50014"/>
    </source>
</evidence>
<dbReference type="PROSITE" id="PS50014">
    <property type="entry name" value="BROMODOMAIN_2"/>
    <property type="match status" value="1"/>
</dbReference>
<dbReference type="Proteomes" id="UP000762676">
    <property type="component" value="Unassembled WGS sequence"/>
</dbReference>
<feature type="compositionally biased region" description="Acidic residues" evidence="3">
    <location>
        <begin position="17"/>
        <end position="35"/>
    </location>
</feature>
<feature type="compositionally biased region" description="Polar residues" evidence="3">
    <location>
        <begin position="63"/>
        <end position="83"/>
    </location>
</feature>
<dbReference type="InterPro" id="IPR001487">
    <property type="entry name" value="Bromodomain"/>
</dbReference>